<dbReference type="Pfam" id="PF08378">
    <property type="entry name" value="NERD"/>
    <property type="match status" value="1"/>
</dbReference>
<keyword evidence="3" id="KW-1185">Reference proteome</keyword>
<dbReference type="Proteomes" id="UP001597452">
    <property type="component" value="Unassembled WGS sequence"/>
</dbReference>
<evidence type="ECO:0000313" key="3">
    <source>
        <dbReference type="Proteomes" id="UP001597452"/>
    </source>
</evidence>
<dbReference type="PROSITE" id="PS50965">
    <property type="entry name" value="NERD"/>
    <property type="match status" value="1"/>
</dbReference>
<evidence type="ECO:0000259" key="1">
    <source>
        <dbReference type="PROSITE" id="PS50965"/>
    </source>
</evidence>
<organism evidence="2 3">
    <name type="scientific">Piscibacillus salipiscarius</name>
    <dbReference type="NCBI Taxonomy" id="299480"/>
    <lineage>
        <taxon>Bacteria</taxon>
        <taxon>Bacillati</taxon>
        <taxon>Bacillota</taxon>
        <taxon>Bacilli</taxon>
        <taxon>Bacillales</taxon>
        <taxon>Bacillaceae</taxon>
        <taxon>Piscibacillus</taxon>
    </lineage>
</organism>
<dbReference type="PANTHER" id="PTHR35287">
    <property type="entry name" value="SI:ZFOS-911D5.4"/>
    <property type="match status" value="1"/>
</dbReference>
<feature type="domain" description="NERD" evidence="1">
    <location>
        <begin position="35"/>
        <end position="151"/>
    </location>
</feature>
<gene>
    <name evidence="2" type="ORF">ACFSW4_06680</name>
</gene>
<sequence>MLPIKLLRTIAYLRNLESSHPTYSNLNQDFKRSVAGMQGEKSISYYLYPIIEKDYRVFYNVRLFINGQYFEIDVLLISRNFILIIEVKNLKGRIMFDHKSGGMIQSKDGDFQTYQDPVLQISRQEALLSNWLKERGIHIPVKSVACFVNRHVILEPGEHTDSRIIYGYKLPLVYERFQSEFKSHPQAISENFLYNILIRENQPLDIKLMNKYGLTKQDFKPGLSCIHCSKKGLVRMRNVWVCKNCSKEDADGALNALKDFFLIYGSIINNEMARHWLQETDRKYVTRVLERTGSKIGKGKGASYVLDFDYEKDFKHYSYFIK</sequence>
<dbReference type="RefSeq" id="WP_377328259.1">
    <property type="nucleotide sequence ID" value="NZ_JBHUMZ010000018.1"/>
</dbReference>
<reference evidence="3" key="1">
    <citation type="journal article" date="2019" name="Int. J. Syst. Evol. Microbiol.">
        <title>The Global Catalogue of Microorganisms (GCM) 10K type strain sequencing project: providing services to taxonomists for standard genome sequencing and annotation.</title>
        <authorList>
            <consortium name="The Broad Institute Genomics Platform"/>
            <consortium name="The Broad Institute Genome Sequencing Center for Infectious Disease"/>
            <person name="Wu L."/>
            <person name="Ma J."/>
        </authorList>
    </citation>
    <scope>NUCLEOTIDE SEQUENCE [LARGE SCALE GENOMIC DNA]</scope>
    <source>
        <strain evidence="3">TISTR 1571</strain>
    </source>
</reference>
<protein>
    <submittedName>
        <fullName evidence="2">Nuclease-related domain-containing protein</fullName>
    </submittedName>
</protein>
<dbReference type="InterPro" id="IPR011335">
    <property type="entry name" value="Restrct_endonuc-II-like"/>
</dbReference>
<evidence type="ECO:0000313" key="2">
    <source>
        <dbReference type="EMBL" id="MFD2638540.1"/>
    </source>
</evidence>
<comment type="caution">
    <text evidence="2">The sequence shown here is derived from an EMBL/GenBank/DDBJ whole genome shotgun (WGS) entry which is preliminary data.</text>
</comment>
<dbReference type="InterPro" id="IPR011528">
    <property type="entry name" value="NERD"/>
</dbReference>
<dbReference type="SUPFAM" id="SSF52980">
    <property type="entry name" value="Restriction endonuclease-like"/>
    <property type="match status" value="1"/>
</dbReference>
<accession>A0ABW5Q9B9</accession>
<proteinExistence type="predicted"/>
<dbReference type="PANTHER" id="PTHR35287:SF1">
    <property type="entry name" value="SI:ZFOS-911D5.4"/>
    <property type="match status" value="1"/>
</dbReference>
<name>A0ABW5Q9B9_9BACI</name>
<dbReference type="EMBL" id="JBHUMZ010000018">
    <property type="protein sequence ID" value="MFD2638540.1"/>
    <property type="molecule type" value="Genomic_DNA"/>
</dbReference>